<dbReference type="RefSeq" id="WP_185132799.1">
    <property type="nucleotide sequence ID" value="NZ_JACJVO010000042.1"/>
</dbReference>
<evidence type="ECO:0000256" key="1">
    <source>
        <dbReference type="SAM" id="MobiDB-lite"/>
    </source>
</evidence>
<gene>
    <name evidence="3" type="ORF">H7C18_29985</name>
</gene>
<evidence type="ECO:0000313" key="3">
    <source>
        <dbReference type="EMBL" id="MBB6735151.1"/>
    </source>
</evidence>
<dbReference type="EMBL" id="JACJVO010000042">
    <property type="protein sequence ID" value="MBB6735151.1"/>
    <property type="molecule type" value="Genomic_DNA"/>
</dbReference>
<organism evidence="3 4">
    <name type="scientific">Cohnella zeiphila</name>
    <dbReference type="NCBI Taxonomy" id="2761120"/>
    <lineage>
        <taxon>Bacteria</taxon>
        <taxon>Bacillati</taxon>
        <taxon>Bacillota</taxon>
        <taxon>Bacilli</taxon>
        <taxon>Bacillales</taxon>
        <taxon>Paenibacillaceae</taxon>
        <taxon>Cohnella</taxon>
    </lineage>
</organism>
<dbReference type="PANTHER" id="PTHR43861">
    <property type="entry name" value="TRANS-ACONITATE 2-METHYLTRANSFERASE-RELATED"/>
    <property type="match status" value="1"/>
</dbReference>
<dbReference type="InterPro" id="IPR025714">
    <property type="entry name" value="Methyltranfer_dom"/>
</dbReference>
<evidence type="ECO:0000313" key="4">
    <source>
        <dbReference type="Proteomes" id="UP000564644"/>
    </source>
</evidence>
<dbReference type="Proteomes" id="UP000564644">
    <property type="component" value="Unassembled WGS sequence"/>
</dbReference>
<dbReference type="GO" id="GO:0032259">
    <property type="term" value="P:methylation"/>
    <property type="evidence" value="ECO:0007669"/>
    <property type="project" value="UniProtKB-KW"/>
</dbReference>
<dbReference type="CDD" id="cd02440">
    <property type="entry name" value="AdoMet_MTases"/>
    <property type="match status" value="1"/>
</dbReference>
<keyword evidence="4" id="KW-1185">Reference proteome</keyword>
<dbReference type="InterPro" id="IPR029063">
    <property type="entry name" value="SAM-dependent_MTases_sf"/>
</dbReference>
<reference evidence="3 4" key="1">
    <citation type="submission" date="2020-08" db="EMBL/GenBank/DDBJ databases">
        <title>Cohnella phylogeny.</title>
        <authorList>
            <person name="Dunlap C."/>
        </authorList>
    </citation>
    <scope>NUCLEOTIDE SEQUENCE [LARGE SCALE GENOMIC DNA]</scope>
    <source>
        <strain evidence="3 4">CBP 2801</strain>
    </source>
</reference>
<protein>
    <submittedName>
        <fullName evidence="3">Class I SAM-dependent methyltransferase</fullName>
    </submittedName>
</protein>
<comment type="caution">
    <text evidence="3">The sequence shown here is derived from an EMBL/GenBank/DDBJ whole genome shotgun (WGS) entry which is preliminary data.</text>
</comment>
<dbReference type="SUPFAM" id="SSF53335">
    <property type="entry name" value="S-adenosyl-L-methionine-dependent methyltransferases"/>
    <property type="match status" value="1"/>
</dbReference>
<dbReference type="GO" id="GO:0008168">
    <property type="term" value="F:methyltransferase activity"/>
    <property type="evidence" value="ECO:0007669"/>
    <property type="project" value="UniProtKB-KW"/>
</dbReference>
<keyword evidence="3" id="KW-0489">Methyltransferase</keyword>
<keyword evidence="3" id="KW-0808">Transferase</keyword>
<dbReference type="Gene3D" id="3.40.50.150">
    <property type="entry name" value="Vaccinia Virus protein VP39"/>
    <property type="match status" value="1"/>
</dbReference>
<name>A0A7X0SS76_9BACL</name>
<dbReference type="AlphaFoldDB" id="A0A7X0SS76"/>
<dbReference type="Pfam" id="PF13847">
    <property type="entry name" value="Methyltransf_31"/>
    <property type="match status" value="1"/>
</dbReference>
<dbReference type="Gene3D" id="1.10.150.350">
    <property type="match status" value="1"/>
</dbReference>
<feature type="domain" description="Methyltransferase" evidence="2">
    <location>
        <begin position="37"/>
        <end position="142"/>
    </location>
</feature>
<sequence>MPNDDWDRRIDYLRNTRRLYYNDDYLDFLVRGVWKLDKPVRVVDFGCGYGFLGLKLLPLLPEGSTYTGIDKGHDLIATARETFGRLPYASEFIEADLLEIEVERRFDLAVCHAFLLHMAEPERMLGKMIGSVADGGRVIAFEPHWIAGMAGWELDGVDASRIVRLGALQKLYEEDAKRSGKNGNVGIRLPILMSRLGLAQVECRASDKVNFLDPDMDLRAKELLYQSLREEGVGQPPGDRDDIISRLAARGLTPEEASAQYEAERRAAEEFGSDSAFVYAPQMKITFGTVSGRASGEPVPAIVGRERQASGQLRIDPEEAER</sequence>
<proteinExistence type="predicted"/>
<evidence type="ECO:0000259" key="2">
    <source>
        <dbReference type="Pfam" id="PF13847"/>
    </source>
</evidence>
<feature type="region of interest" description="Disordered" evidence="1">
    <location>
        <begin position="290"/>
        <end position="322"/>
    </location>
</feature>
<accession>A0A7X0SS76</accession>